<proteinExistence type="predicted"/>
<evidence type="ECO:0000313" key="2">
    <source>
        <dbReference type="Proteomes" id="UP001336250"/>
    </source>
</evidence>
<sequence length="75" mass="8731">MDPDLPTWDKVFATWRDYVDNRRTPTTLASQTAWRDLRRFAAIHGVEMPGEVAPELMTAFVQDMRPRIEVPTLNE</sequence>
<evidence type="ECO:0000313" key="1">
    <source>
        <dbReference type="EMBL" id="MEF7613777.1"/>
    </source>
</evidence>
<keyword evidence="2" id="KW-1185">Reference proteome</keyword>
<dbReference type="EMBL" id="JAZIBG010000019">
    <property type="protein sequence ID" value="MEF7613777.1"/>
    <property type="molecule type" value="Genomic_DNA"/>
</dbReference>
<reference evidence="1 2" key="1">
    <citation type="submission" date="2024-02" db="EMBL/GenBank/DDBJ databases">
        <title>Genome sequence of Aquincola sp. MAHUQ-54.</title>
        <authorList>
            <person name="Huq M.A."/>
        </authorList>
    </citation>
    <scope>NUCLEOTIDE SEQUENCE [LARGE SCALE GENOMIC DNA]</scope>
    <source>
        <strain evidence="1 2">MAHUQ-54</strain>
    </source>
</reference>
<dbReference type="AlphaFoldDB" id="A0AAW9QAK5"/>
<gene>
    <name evidence="1" type="ORF">V4F39_07635</name>
</gene>
<organism evidence="1 2">
    <name type="scientific">Aquincola agrisoli</name>
    <dbReference type="NCBI Taxonomy" id="3119538"/>
    <lineage>
        <taxon>Bacteria</taxon>
        <taxon>Pseudomonadati</taxon>
        <taxon>Pseudomonadota</taxon>
        <taxon>Betaproteobacteria</taxon>
        <taxon>Burkholderiales</taxon>
        <taxon>Sphaerotilaceae</taxon>
        <taxon>Aquincola</taxon>
    </lineage>
</organism>
<comment type="caution">
    <text evidence="1">The sequence shown here is derived from an EMBL/GenBank/DDBJ whole genome shotgun (WGS) entry which is preliminary data.</text>
</comment>
<dbReference type="Proteomes" id="UP001336250">
    <property type="component" value="Unassembled WGS sequence"/>
</dbReference>
<dbReference type="RefSeq" id="WP_332288714.1">
    <property type="nucleotide sequence ID" value="NZ_JAZIBG010000019.1"/>
</dbReference>
<protein>
    <submittedName>
        <fullName evidence="1">Uncharacterized protein</fullName>
    </submittedName>
</protein>
<accession>A0AAW9QAK5</accession>
<name>A0AAW9QAK5_9BURK</name>